<evidence type="ECO:0000259" key="6">
    <source>
        <dbReference type="PROSITE" id="PS51352"/>
    </source>
</evidence>
<dbReference type="GO" id="GO:0046872">
    <property type="term" value="F:metal ion binding"/>
    <property type="evidence" value="ECO:0007669"/>
    <property type="project" value="UniProtKB-KW"/>
</dbReference>
<proteinExistence type="inferred from homology"/>
<keyword evidence="5" id="KW-0472">Membrane</keyword>
<dbReference type="InterPro" id="IPR036249">
    <property type="entry name" value="Thioredoxin-like_sf"/>
</dbReference>
<keyword evidence="3" id="KW-0479">Metal-binding</keyword>
<organism evidence="7 8">
    <name type="scientific">Beggiatoa leptomitoformis</name>
    <dbReference type="NCBI Taxonomy" id="288004"/>
    <lineage>
        <taxon>Bacteria</taxon>
        <taxon>Pseudomonadati</taxon>
        <taxon>Pseudomonadota</taxon>
        <taxon>Gammaproteobacteria</taxon>
        <taxon>Thiotrichales</taxon>
        <taxon>Thiotrichaceae</taxon>
        <taxon>Beggiatoa</taxon>
    </lineage>
</organism>
<feature type="disulfide bond" description="Redox-active" evidence="4">
    <location>
        <begin position="80"/>
        <end position="84"/>
    </location>
</feature>
<dbReference type="PROSITE" id="PS51352">
    <property type="entry name" value="THIOREDOXIN_2"/>
    <property type="match status" value="1"/>
</dbReference>
<dbReference type="RefSeq" id="WP_062147451.1">
    <property type="nucleotide sequence ID" value="NZ_CP012373.2"/>
</dbReference>
<dbReference type="Pfam" id="PF02630">
    <property type="entry name" value="SCO1-SenC"/>
    <property type="match status" value="1"/>
</dbReference>
<evidence type="ECO:0000256" key="3">
    <source>
        <dbReference type="PIRSR" id="PIRSR603782-1"/>
    </source>
</evidence>
<dbReference type="AlphaFoldDB" id="A0A2N9YCL0"/>
<gene>
    <name evidence="7" type="ORF">BLE401_05505</name>
</gene>
<dbReference type="FunFam" id="3.40.30.10:FF:000013">
    <property type="entry name" value="Blast:Protein SCO1 homolog, mitochondrial"/>
    <property type="match status" value="1"/>
</dbReference>
<evidence type="ECO:0000313" key="7">
    <source>
        <dbReference type="EMBL" id="AUI68209.1"/>
    </source>
</evidence>
<dbReference type="PANTHER" id="PTHR12151:SF25">
    <property type="entry name" value="LINALOOL DEHYDRATASE_ISOMERASE DOMAIN-CONTAINING PROTEIN"/>
    <property type="match status" value="1"/>
</dbReference>
<feature type="binding site" evidence="3">
    <location>
        <position position="84"/>
    </location>
    <ligand>
        <name>Cu cation</name>
        <dbReference type="ChEBI" id="CHEBI:23378"/>
    </ligand>
</feature>
<evidence type="ECO:0000256" key="1">
    <source>
        <dbReference type="ARBA" id="ARBA00010996"/>
    </source>
</evidence>
<evidence type="ECO:0000313" key="8">
    <source>
        <dbReference type="Proteomes" id="UP000234271"/>
    </source>
</evidence>
<dbReference type="OrthoDB" id="9790194at2"/>
<evidence type="ECO:0000256" key="5">
    <source>
        <dbReference type="SAM" id="Phobius"/>
    </source>
</evidence>
<dbReference type="EMBL" id="CP018889">
    <property type="protein sequence ID" value="AUI68209.1"/>
    <property type="molecule type" value="Genomic_DNA"/>
</dbReference>
<dbReference type="PANTHER" id="PTHR12151">
    <property type="entry name" value="ELECTRON TRANSPORT PROTIN SCO1/SENC FAMILY MEMBER"/>
    <property type="match status" value="1"/>
</dbReference>
<dbReference type="Proteomes" id="UP000234271">
    <property type="component" value="Chromosome"/>
</dbReference>
<dbReference type="InterPro" id="IPR013766">
    <property type="entry name" value="Thioredoxin_domain"/>
</dbReference>
<name>A0A2N9YCL0_9GAMM</name>
<sequence length="212" mass="23396">MVKKSFVPLVASVSLLAIIIGIGIGFWFSQHYPPKAPIEGLLPQTQPLTAFSLVNQQEKPFTLDSLRGKWTFLFFGYTHCPDICPLALSVLKGVKQSLATLPEAADTQFVFVSVDGERDTPALLAQYVHFFDPDFIGVSGVASHTLELTRQLGVIYFRAPQQADGSYLVDHSSAILLVNPDAQFVGLFPAPHVANSVLNHYLKIRHYLEKKS</sequence>
<keyword evidence="5" id="KW-1133">Transmembrane helix</keyword>
<feature type="transmembrane region" description="Helical" evidence="5">
    <location>
        <begin position="6"/>
        <end position="28"/>
    </location>
</feature>
<reference evidence="8" key="1">
    <citation type="submission" date="2016-12" db="EMBL/GenBank/DDBJ databases">
        <title>Complete Genome Sequence of Beggiatoa leptomitiformis D-401.</title>
        <authorList>
            <person name="Fomenkov A."/>
            <person name="Vincze T."/>
            <person name="Grabovich M."/>
            <person name="Anton B.P."/>
            <person name="Dubinina G."/>
            <person name="Orlova M."/>
            <person name="Belousova E."/>
            <person name="Roberts R.J."/>
        </authorList>
    </citation>
    <scope>NUCLEOTIDE SEQUENCE [LARGE SCALE GENOMIC DNA]</scope>
    <source>
        <strain evidence="8">D-401</strain>
    </source>
</reference>
<dbReference type="Gene3D" id="3.40.30.10">
    <property type="entry name" value="Glutaredoxin"/>
    <property type="match status" value="1"/>
</dbReference>
<dbReference type="InterPro" id="IPR003782">
    <property type="entry name" value="SCO1/SenC"/>
</dbReference>
<comment type="similarity">
    <text evidence="1">Belongs to the SCO1/2 family.</text>
</comment>
<dbReference type="SUPFAM" id="SSF52833">
    <property type="entry name" value="Thioredoxin-like"/>
    <property type="match status" value="1"/>
</dbReference>
<keyword evidence="2 3" id="KW-0186">Copper</keyword>
<keyword evidence="8" id="KW-1185">Reference proteome</keyword>
<keyword evidence="5" id="KW-0812">Transmembrane</keyword>
<feature type="binding site" evidence="3">
    <location>
        <position position="80"/>
    </location>
    <ligand>
        <name>Cu cation</name>
        <dbReference type="ChEBI" id="CHEBI:23378"/>
    </ligand>
</feature>
<evidence type="ECO:0000256" key="4">
    <source>
        <dbReference type="PIRSR" id="PIRSR603782-2"/>
    </source>
</evidence>
<keyword evidence="4" id="KW-1015">Disulfide bond</keyword>
<evidence type="ECO:0000256" key="2">
    <source>
        <dbReference type="ARBA" id="ARBA00023008"/>
    </source>
</evidence>
<protein>
    <submittedName>
        <fullName evidence="7">Redoxin domain-containing protein</fullName>
    </submittedName>
</protein>
<accession>A0A2N9YCL0</accession>
<feature type="domain" description="Thioredoxin" evidence="6">
    <location>
        <begin position="42"/>
        <end position="203"/>
    </location>
</feature>
<dbReference type="CDD" id="cd02968">
    <property type="entry name" value="SCO"/>
    <property type="match status" value="1"/>
</dbReference>
<feature type="binding site" evidence="3">
    <location>
        <position position="171"/>
    </location>
    <ligand>
        <name>Cu cation</name>
        <dbReference type="ChEBI" id="CHEBI:23378"/>
    </ligand>
</feature>